<dbReference type="AlphaFoldDB" id="A0A3E5GVV8"/>
<name>A0A3E5GVV8_9FIRM</name>
<feature type="domain" description="RNA polymerase sigma factor 70 region 4 type 2" evidence="1">
    <location>
        <begin position="176"/>
        <end position="222"/>
    </location>
</feature>
<dbReference type="EMBL" id="QSVQ01000002">
    <property type="protein sequence ID" value="RGO54084.1"/>
    <property type="molecule type" value="Genomic_DNA"/>
</dbReference>
<organism evidence="2 3">
    <name type="scientific">Dorea formicigenerans</name>
    <dbReference type="NCBI Taxonomy" id="39486"/>
    <lineage>
        <taxon>Bacteria</taxon>
        <taxon>Bacillati</taxon>
        <taxon>Bacillota</taxon>
        <taxon>Clostridia</taxon>
        <taxon>Lachnospirales</taxon>
        <taxon>Lachnospiraceae</taxon>
        <taxon>Dorea</taxon>
    </lineage>
</organism>
<dbReference type="InterPro" id="IPR013324">
    <property type="entry name" value="RNA_pol_sigma_r3/r4-like"/>
</dbReference>
<proteinExistence type="predicted"/>
<dbReference type="GO" id="GO:0016987">
    <property type="term" value="F:sigma factor activity"/>
    <property type="evidence" value="ECO:0007669"/>
    <property type="project" value="InterPro"/>
</dbReference>
<dbReference type="SUPFAM" id="SSF88659">
    <property type="entry name" value="Sigma3 and sigma4 domains of RNA polymerase sigma factors"/>
    <property type="match status" value="1"/>
</dbReference>
<sequence>MKKVCFVADRFFWEEEMGDLLYQEINKISNEDRVVEFYFHTCHEIFAQKAVACIQKLRRERPEKHLSIIAIIDPLRWGEDKFDEEIPFRHDQFPRGSVDRIDFAPAFDGKCEKDERRFIQHFYKIDRWLYHQCDDMIAYYYDNLPNITQRTARTATSGNSRPALHHLYLPKTKDRIDILIEQLPERERNAVLAINSGTTYRQLAEQLGVSYNRAQQLVNRGELQIRRWLRQSS</sequence>
<evidence type="ECO:0000313" key="3">
    <source>
        <dbReference type="Proteomes" id="UP000261055"/>
    </source>
</evidence>
<dbReference type="GO" id="GO:0003677">
    <property type="term" value="F:DNA binding"/>
    <property type="evidence" value="ECO:0007669"/>
    <property type="project" value="InterPro"/>
</dbReference>
<dbReference type="RefSeq" id="WP_009259789.1">
    <property type="nucleotide sequence ID" value="NZ_QSVQ01000002.1"/>
</dbReference>
<dbReference type="InterPro" id="IPR036388">
    <property type="entry name" value="WH-like_DNA-bd_sf"/>
</dbReference>
<evidence type="ECO:0000259" key="1">
    <source>
        <dbReference type="Pfam" id="PF08281"/>
    </source>
</evidence>
<evidence type="ECO:0000313" key="2">
    <source>
        <dbReference type="EMBL" id="RGO54084.1"/>
    </source>
</evidence>
<dbReference type="InterPro" id="IPR013249">
    <property type="entry name" value="RNA_pol_sigma70_r4_t2"/>
</dbReference>
<gene>
    <name evidence="2" type="ORF">DXB12_03010</name>
</gene>
<dbReference type="GO" id="GO:0006352">
    <property type="term" value="P:DNA-templated transcription initiation"/>
    <property type="evidence" value="ECO:0007669"/>
    <property type="project" value="InterPro"/>
</dbReference>
<comment type="caution">
    <text evidence="2">The sequence shown here is derived from an EMBL/GenBank/DDBJ whole genome shotgun (WGS) entry which is preliminary data.</text>
</comment>
<protein>
    <submittedName>
        <fullName evidence="2">Sigma-70 family RNA polymerase sigma factor</fullName>
    </submittedName>
</protein>
<keyword evidence="3" id="KW-1185">Reference proteome</keyword>
<dbReference type="Gene3D" id="1.10.10.10">
    <property type="entry name" value="Winged helix-like DNA-binding domain superfamily/Winged helix DNA-binding domain"/>
    <property type="match status" value="1"/>
</dbReference>
<dbReference type="Pfam" id="PF08281">
    <property type="entry name" value="Sigma70_r4_2"/>
    <property type="match status" value="1"/>
</dbReference>
<accession>A0A3E5GVV8</accession>
<dbReference type="Proteomes" id="UP000261055">
    <property type="component" value="Unassembled WGS sequence"/>
</dbReference>
<reference evidence="2 3" key="1">
    <citation type="submission" date="2018-08" db="EMBL/GenBank/DDBJ databases">
        <title>A genome reference for cultivated species of the human gut microbiota.</title>
        <authorList>
            <person name="Zou Y."/>
            <person name="Xue W."/>
            <person name="Luo G."/>
        </authorList>
    </citation>
    <scope>NUCLEOTIDE SEQUENCE [LARGE SCALE GENOMIC DNA]</scope>
    <source>
        <strain evidence="2 3">OM02-12</strain>
    </source>
</reference>